<dbReference type="CDD" id="cd02966">
    <property type="entry name" value="TlpA_like_family"/>
    <property type="match status" value="1"/>
</dbReference>
<feature type="transmembrane region" description="Helical" evidence="6">
    <location>
        <begin position="7"/>
        <end position="24"/>
    </location>
</feature>
<evidence type="ECO:0000256" key="2">
    <source>
        <dbReference type="ARBA" id="ARBA00022748"/>
    </source>
</evidence>
<comment type="subcellular location">
    <subcellularLocation>
        <location evidence="1">Cell envelope</location>
    </subcellularLocation>
</comment>
<evidence type="ECO:0000313" key="10">
    <source>
        <dbReference type="Proteomes" id="UP001609176"/>
    </source>
</evidence>
<dbReference type="InterPro" id="IPR036249">
    <property type="entry name" value="Thioredoxin-like_sf"/>
</dbReference>
<evidence type="ECO:0000313" key="9">
    <source>
        <dbReference type="EMBL" id="MFH5245736.1"/>
    </source>
</evidence>
<evidence type="ECO:0000256" key="1">
    <source>
        <dbReference type="ARBA" id="ARBA00004196"/>
    </source>
</evidence>
<dbReference type="EMBL" id="JBIMSN010000025">
    <property type="protein sequence ID" value="MFH5228178.1"/>
    <property type="molecule type" value="Genomic_DNA"/>
</dbReference>
<dbReference type="InterPro" id="IPR017937">
    <property type="entry name" value="Thioredoxin_CS"/>
</dbReference>
<keyword evidence="4" id="KW-1015">Disulfide bond</keyword>
<comment type="caution">
    <text evidence="9">The sequence shown here is derived from an EMBL/GenBank/DDBJ whole genome shotgun (WGS) entry which is preliminary data.</text>
</comment>
<feature type="domain" description="Thioredoxin" evidence="7">
    <location>
        <begin position="58"/>
        <end position="211"/>
    </location>
</feature>
<dbReference type="Pfam" id="PF08534">
    <property type="entry name" value="Redoxin"/>
    <property type="match status" value="1"/>
</dbReference>
<dbReference type="PROSITE" id="PS00194">
    <property type="entry name" value="THIOREDOXIN_1"/>
    <property type="match status" value="1"/>
</dbReference>
<protein>
    <submittedName>
        <fullName evidence="9">TlpA family protein disulfide reductase</fullName>
    </submittedName>
</protein>
<gene>
    <name evidence="9" type="ORF">ACHIPV_28275</name>
    <name evidence="8" type="ORF">ACHIRB_06245</name>
</gene>
<evidence type="ECO:0000259" key="7">
    <source>
        <dbReference type="PROSITE" id="PS51352"/>
    </source>
</evidence>
<evidence type="ECO:0000256" key="6">
    <source>
        <dbReference type="SAM" id="Phobius"/>
    </source>
</evidence>
<dbReference type="PANTHER" id="PTHR42852:SF6">
    <property type="entry name" value="THIOL:DISULFIDE INTERCHANGE PROTEIN DSBE"/>
    <property type="match status" value="1"/>
</dbReference>
<accession>A0ABW7KYU2</accession>
<reference evidence="10 11" key="1">
    <citation type="submission" date="2024-10" db="EMBL/GenBank/DDBJ databases">
        <authorList>
            <person name="Riesco R."/>
        </authorList>
    </citation>
    <scope>NUCLEOTIDE SEQUENCE [LARGE SCALE GENOMIC DNA]</scope>
    <source>
        <strain evidence="9 10">NCIMB 15448</strain>
        <strain evidence="8 11">NCIMB 15450</strain>
    </source>
</reference>
<dbReference type="RefSeq" id="WP_395126494.1">
    <property type="nucleotide sequence ID" value="NZ_JBIMSN010000025.1"/>
</dbReference>
<name>A0ABW7KYU2_9NOCA</name>
<evidence type="ECO:0000256" key="3">
    <source>
        <dbReference type="ARBA" id="ARBA00022968"/>
    </source>
</evidence>
<proteinExistence type="predicted"/>
<keyword evidence="2" id="KW-0201">Cytochrome c-type biogenesis</keyword>
<keyword evidence="11" id="KW-1185">Reference proteome</keyword>
<evidence type="ECO:0000256" key="4">
    <source>
        <dbReference type="ARBA" id="ARBA00023157"/>
    </source>
</evidence>
<sequence length="211" mass="22575">MQVRTRWCVFFLIVIVTLIAAIWPRSQSSKSGFFPNRTEYGRNDSLLGDAPFAPPKPGLSAAQCPTATTSADVQDGILRGVMVRCLGAATDIDLGAALDGEPTLINLWASWCGPCRAEIPVLDAYDEEPGAIRVVGLNVQDDSDAALALLAELGTHYPSYVDSGSAQQKLATPPVLPLSFLLRGDGTVDRITSPMVFDSPDQIRSAIRDLS</sequence>
<dbReference type="Proteomes" id="UP001609176">
    <property type="component" value="Unassembled WGS sequence"/>
</dbReference>
<dbReference type="InterPro" id="IPR050553">
    <property type="entry name" value="Thioredoxin_ResA/DsbE_sf"/>
</dbReference>
<dbReference type="InterPro" id="IPR013766">
    <property type="entry name" value="Thioredoxin_domain"/>
</dbReference>
<evidence type="ECO:0000313" key="11">
    <source>
        <dbReference type="Proteomes" id="UP001609219"/>
    </source>
</evidence>
<keyword evidence="5" id="KW-0676">Redox-active center</keyword>
<dbReference type="Gene3D" id="3.40.30.10">
    <property type="entry name" value="Glutaredoxin"/>
    <property type="match status" value="1"/>
</dbReference>
<dbReference type="EMBL" id="JBIMSP010000094">
    <property type="protein sequence ID" value="MFH5245736.1"/>
    <property type="molecule type" value="Genomic_DNA"/>
</dbReference>
<dbReference type="Proteomes" id="UP001609219">
    <property type="component" value="Unassembled WGS sequence"/>
</dbReference>
<keyword evidence="6" id="KW-1133">Transmembrane helix</keyword>
<evidence type="ECO:0000313" key="8">
    <source>
        <dbReference type="EMBL" id="MFH5228178.1"/>
    </source>
</evidence>
<dbReference type="PANTHER" id="PTHR42852">
    <property type="entry name" value="THIOL:DISULFIDE INTERCHANGE PROTEIN DSBE"/>
    <property type="match status" value="1"/>
</dbReference>
<keyword evidence="6" id="KW-0472">Membrane</keyword>
<organism evidence="9 10">
    <name type="scientific">Antrihabitans spumae</name>
    <dbReference type="NCBI Taxonomy" id="3373370"/>
    <lineage>
        <taxon>Bacteria</taxon>
        <taxon>Bacillati</taxon>
        <taxon>Actinomycetota</taxon>
        <taxon>Actinomycetes</taxon>
        <taxon>Mycobacteriales</taxon>
        <taxon>Nocardiaceae</taxon>
        <taxon>Antrihabitans</taxon>
    </lineage>
</organism>
<evidence type="ECO:0000256" key="5">
    <source>
        <dbReference type="ARBA" id="ARBA00023284"/>
    </source>
</evidence>
<dbReference type="SUPFAM" id="SSF52833">
    <property type="entry name" value="Thioredoxin-like"/>
    <property type="match status" value="1"/>
</dbReference>
<dbReference type="PROSITE" id="PS51352">
    <property type="entry name" value="THIOREDOXIN_2"/>
    <property type="match status" value="1"/>
</dbReference>
<dbReference type="InterPro" id="IPR013740">
    <property type="entry name" value="Redoxin"/>
</dbReference>
<keyword evidence="3" id="KW-0735">Signal-anchor</keyword>
<keyword evidence="6" id="KW-0812">Transmembrane</keyword>